<name>A0ABT7E907_9FIRM</name>
<proteinExistence type="predicted"/>
<evidence type="ECO:0000259" key="1">
    <source>
        <dbReference type="Pfam" id="PF13556"/>
    </source>
</evidence>
<accession>A0ABT7E907</accession>
<keyword evidence="3" id="KW-1185">Reference proteome</keyword>
<dbReference type="EMBL" id="JASKYM010000002">
    <property type="protein sequence ID" value="MDK2563416.1"/>
    <property type="molecule type" value="Genomic_DNA"/>
</dbReference>
<dbReference type="Proteomes" id="UP001301012">
    <property type="component" value="Unassembled WGS sequence"/>
</dbReference>
<gene>
    <name evidence="2" type="ORF">QOZ84_07625</name>
</gene>
<protein>
    <submittedName>
        <fullName evidence="2">Helix-turn-helix domain-containing protein</fullName>
    </submittedName>
</protein>
<feature type="domain" description="PucR C-terminal helix-turn-helix" evidence="1">
    <location>
        <begin position="190"/>
        <end position="247"/>
    </location>
</feature>
<dbReference type="Gene3D" id="1.10.10.2840">
    <property type="entry name" value="PucR C-terminal helix-turn-helix domain"/>
    <property type="match status" value="1"/>
</dbReference>
<organism evidence="2 3">
    <name type="scientific">Romboutsia sedimentorum</name>
    <dbReference type="NCBI Taxonomy" id="1368474"/>
    <lineage>
        <taxon>Bacteria</taxon>
        <taxon>Bacillati</taxon>
        <taxon>Bacillota</taxon>
        <taxon>Clostridia</taxon>
        <taxon>Peptostreptococcales</taxon>
        <taxon>Peptostreptococcaceae</taxon>
        <taxon>Romboutsia</taxon>
    </lineage>
</organism>
<comment type="caution">
    <text evidence="2">The sequence shown here is derived from an EMBL/GenBank/DDBJ whole genome shotgun (WGS) entry which is preliminary data.</text>
</comment>
<dbReference type="Pfam" id="PF13556">
    <property type="entry name" value="HTH_30"/>
    <property type="match status" value="1"/>
</dbReference>
<evidence type="ECO:0000313" key="2">
    <source>
        <dbReference type="EMBL" id="MDK2563416.1"/>
    </source>
</evidence>
<dbReference type="InterPro" id="IPR042070">
    <property type="entry name" value="PucR_C-HTH_sf"/>
</dbReference>
<sequence>MQDLINFFEIQTNKKIKILEYKNQDLKNNQNLVTFDYKTYIIEIDDKLSFNNVKGYYYIMYQQNIEFENLRKILHNLYEDVNIFEYNNYLILNSNNSLDINLSTPQIIESETYTTTYVAYLGKINDIDTFNFRLSILDELLSSLKTETNLNNFITLHDLSVYKAIELIGKEKSFIDLIDFSKIKNMDETLLHTGISFIENDLNISKTSSHLFLHRNTLIYRLDKIKEILELDLKNFKHSFIFYLSIKSYLASKL</sequence>
<dbReference type="PANTHER" id="PTHR33744:SF15">
    <property type="entry name" value="CARBOHYDRATE DIACID REGULATOR"/>
    <property type="match status" value="1"/>
</dbReference>
<dbReference type="RefSeq" id="WP_284132357.1">
    <property type="nucleotide sequence ID" value="NZ_JASKYM010000002.1"/>
</dbReference>
<evidence type="ECO:0000313" key="3">
    <source>
        <dbReference type="Proteomes" id="UP001301012"/>
    </source>
</evidence>
<dbReference type="InterPro" id="IPR051448">
    <property type="entry name" value="CdaR-like_regulators"/>
</dbReference>
<dbReference type="PANTHER" id="PTHR33744">
    <property type="entry name" value="CARBOHYDRATE DIACID REGULATOR"/>
    <property type="match status" value="1"/>
</dbReference>
<reference evidence="2 3" key="1">
    <citation type="submission" date="2023-05" db="EMBL/GenBank/DDBJ databases">
        <title>Rombocin, a short stable natural nisin variant, displays selective antimicrobial activity against Listeria monocytogenes and employs dual mode of action to kill target bacterial strains.</title>
        <authorList>
            <person name="Wambui J."/>
            <person name="Stephan R."/>
            <person name="Kuipers O.P."/>
        </authorList>
    </citation>
    <scope>NUCLEOTIDE SEQUENCE [LARGE SCALE GENOMIC DNA]</scope>
    <source>
        <strain evidence="2 3">RC002</strain>
    </source>
</reference>
<dbReference type="InterPro" id="IPR025736">
    <property type="entry name" value="PucR_C-HTH_dom"/>
</dbReference>